<dbReference type="EMBL" id="CP016908">
    <property type="protein sequence ID" value="APR99450.1"/>
    <property type="molecule type" value="Genomic_DNA"/>
</dbReference>
<reference evidence="1 2" key="1">
    <citation type="submission" date="2016-08" db="EMBL/GenBank/DDBJ databases">
        <title>Identification and validation of antigenic proteins from Pajaroellobacter abortibovis using de-novo genome sequence assembly and reverse vaccinology.</title>
        <authorList>
            <person name="Welly B.T."/>
            <person name="Miller M.R."/>
            <person name="Stott J.L."/>
            <person name="Blanchard M.T."/>
            <person name="Islas-Trejo A.D."/>
            <person name="O'Rourke S.M."/>
            <person name="Young A.E."/>
            <person name="Medrano J.F."/>
            <person name="Van Eenennaam A.L."/>
        </authorList>
    </citation>
    <scope>NUCLEOTIDE SEQUENCE [LARGE SCALE GENOMIC DNA]</scope>
    <source>
        <strain evidence="1 2">BTF92-0548A/99-0131</strain>
    </source>
</reference>
<evidence type="ECO:0000313" key="2">
    <source>
        <dbReference type="Proteomes" id="UP000185544"/>
    </source>
</evidence>
<accession>A0A1L6MVA4</accession>
<protein>
    <submittedName>
        <fullName evidence="1">Uncharacterized protein</fullName>
    </submittedName>
</protein>
<dbReference type="RefSeq" id="WP_075276099.1">
    <property type="nucleotide sequence ID" value="NZ_CP016908.1"/>
</dbReference>
<sequence>MIEFSPPPEGLIGIGSDCVLPLEPYTIIQIRSLELDETSSQSRIRELLHRLEGQKREIKQLRAEVDGWAFQYACREGKLQANQ</sequence>
<dbReference type="AlphaFoldDB" id="A0A1L6MVA4"/>
<keyword evidence="2" id="KW-1185">Reference proteome</keyword>
<dbReference type="Proteomes" id="UP000185544">
    <property type="component" value="Chromosome"/>
</dbReference>
<name>A0A1L6MVA4_9BACT</name>
<organism evidence="1 2">
    <name type="scientific">Pajaroellobacter abortibovis</name>
    <dbReference type="NCBI Taxonomy" id="1882918"/>
    <lineage>
        <taxon>Bacteria</taxon>
        <taxon>Pseudomonadati</taxon>
        <taxon>Myxococcota</taxon>
        <taxon>Polyangia</taxon>
        <taxon>Polyangiales</taxon>
        <taxon>Polyangiaceae</taxon>
    </lineage>
</organism>
<evidence type="ECO:0000313" key="1">
    <source>
        <dbReference type="EMBL" id="APR99450.1"/>
    </source>
</evidence>
<dbReference type="KEGG" id="pabo:BCY86_01205"/>
<gene>
    <name evidence="1" type="ORF">BCY86_01205</name>
</gene>
<proteinExistence type="predicted"/>